<dbReference type="AlphaFoldDB" id="A0AAD9BKS8"/>
<name>A0AAD9BKS8_DISEL</name>
<dbReference type="EMBL" id="JASDAP010000020">
    <property type="protein sequence ID" value="KAK1885750.1"/>
    <property type="molecule type" value="Genomic_DNA"/>
</dbReference>
<keyword evidence="2" id="KW-1185">Reference proteome</keyword>
<dbReference type="Proteomes" id="UP001228049">
    <property type="component" value="Unassembled WGS sequence"/>
</dbReference>
<gene>
    <name evidence="1" type="ORF">KUDE01_029471</name>
</gene>
<reference evidence="1" key="1">
    <citation type="submission" date="2023-04" db="EMBL/GenBank/DDBJ databases">
        <title>Chromosome-level genome of Chaenocephalus aceratus.</title>
        <authorList>
            <person name="Park H."/>
        </authorList>
    </citation>
    <scope>NUCLEOTIDE SEQUENCE</scope>
    <source>
        <strain evidence="1">DE</strain>
        <tissue evidence="1">Muscle</tissue>
    </source>
</reference>
<dbReference type="GO" id="GO:0016874">
    <property type="term" value="F:ligase activity"/>
    <property type="evidence" value="ECO:0007669"/>
    <property type="project" value="UniProtKB-KW"/>
</dbReference>
<sequence>MHSEVLTVVLPVVQSSTRVVLADERDQRFPRLPWTATATGSKGRRKEWGVDKPRQQEIVKLKNYDDLFWKSGSCSVVLSEIGQRYDIVAVCGDIDTV</sequence>
<accession>A0AAD9BKS8</accession>
<organism evidence="1 2">
    <name type="scientific">Dissostichus eleginoides</name>
    <name type="common">Patagonian toothfish</name>
    <name type="synonym">Dissostichus amissus</name>
    <dbReference type="NCBI Taxonomy" id="100907"/>
    <lineage>
        <taxon>Eukaryota</taxon>
        <taxon>Metazoa</taxon>
        <taxon>Chordata</taxon>
        <taxon>Craniata</taxon>
        <taxon>Vertebrata</taxon>
        <taxon>Euteleostomi</taxon>
        <taxon>Actinopterygii</taxon>
        <taxon>Neopterygii</taxon>
        <taxon>Teleostei</taxon>
        <taxon>Neoteleostei</taxon>
        <taxon>Acanthomorphata</taxon>
        <taxon>Eupercaria</taxon>
        <taxon>Perciformes</taxon>
        <taxon>Notothenioidei</taxon>
        <taxon>Nototheniidae</taxon>
        <taxon>Dissostichus</taxon>
    </lineage>
</organism>
<evidence type="ECO:0000313" key="1">
    <source>
        <dbReference type="EMBL" id="KAK1885750.1"/>
    </source>
</evidence>
<protein>
    <submittedName>
        <fullName evidence="1">Aspartate--tRNA(Asp/Asn) ligase</fullName>
    </submittedName>
</protein>
<keyword evidence="1" id="KW-0436">Ligase</keyword>
<evidence type="ECO:0000313" key="2">
    <source>
        <dbReference type="Proteomes" id="UP001228049"/>
    </source>
</evidence>
<comment type="caution">
    <text evidence="1">The sequence shown here is derived from an EMBL/GenBank/DDBJ whole genome shotgun (WGS) entry which is preliminary data.</text>
</comment>
<proteinExistence type="predicted"/>